<dbReference type="Gene3D" id="3.20.20.80">
    <property type="entry name" value="Glycosidases"/>
    <property type="match status" value="1"/>
</dbReference>
<comment type="caution">
    <text evidence="1">The sequence shown here is derived from an EMBL/GenBank/DDBJ whole genome shotgun (WGS) entry which is preliminary data.</text>
</comment>
<evidence type="ECO:0008006" key="2">
    <source>
        <dbReference type="Google" id="ProtNLM"/>
    </source>
</evidence>
<dbReference type="EMBL" id="BARU01026784">
    <property type="protein sequence ID" value="GAH66785.1"/>
    <property type="molecule type" value="Genomic_DNA"/>
</dbReference>
<organism evidence="1">
    <name type="scientific">marine sediment metagenome</name>
    <dbReference type="NCBI Taxonomy" id="412755"/>
    <lineage>
        <taxon>unclassified sequences</taxon>
        <taxon>metagenomes</taxon>
        <taxon>ecological metagenomes</taxon>
    </lineage>
</organism>
<dbReference type="AlphaFoldDB" id="X1IBY3"/>
<sequence>WEIVFSHMDKLGLMLHVVTQEQENDQGLDGGGLGIQRKLYCRELIARFGHHPGLVWNLGEENTNTDSQRKAFASFFKSNDPYRHPVVVHTFPRKYDEVYNPLLGYTDFDGASLQMNRTGSRTHLETIKWVERSALHRRRWIVCLDEFGEGSNGVKPDADDPEHDEPRKNCLWGNLMAGGAGCEWYFGYKFPHNDLNCEDWRSRDRMWDLTRYALEFFHNYLLFNQMSPDDSLVSVGWCLAKPGEIYAVYLPDGGITDLNLAAGSYTVQWYN</sequence>
<gene>
    <name evidence="1" type="ORF">S03H2_42987</name>
</gene>
<proteinExistence type="predicted"/>
<evidence type="ECO:0000313" key="1">
    <source>
        <dbReference type="EMBL" id="GAH66785.1"/>
    </source>
</evidence>
<feature type="non-terminal residue" evidence="1">
    <location>
        <position position="1"/>
    </location>
</feature>
<accession>X1IBY3</accession>
<reference evidence="1" key="1">
    <citation type="journal article" date="2014" name="Front. Microbiol.">
        <title>High frequency of phylogenetically diverse reductive dehalogenase-homologous genes in deep subseafloor sedimentary metagenomes.</title>
        <authorList>
            <person name="Kawai M."/>
            <person name="Futagami T."/>
            <person name="Toyoda A."/>
            <person name="Takaki Y."/>
            <person name="Nishi S."/>
            <person name="Hori S."/>
            <person name="Arai W."/>
            <person name="Tsubouchi T."/>
            <person name="Morono Y."/>
            <person name="Uchiyama I."/>
            <person name="Ito T."/>
            <person name="Fujiyama A."/>
            <person name="Inagaki F."/>
            <person name="Takami H."/>
        </authorList>
    </citation>
    <scope>NUCLEOTIDE SEQUENCE</scope>
    <source>
        <strain evidence="1">Expedition CK06-06</strain>
    </source>
</reference>
<name>X1IBY3_9ZZZZ</name>
<feature type="non-terminal residue" evidence="1">
    <location>
        <position position="271"/>
    </location>
</feature>
<protein>
    <recommendedName>
        <fullName evidence="2">DUF5060 domain-containing protein</fullName>
    </recommendedName>
</protein>